<evidence type="ECO:0000256" key="2">
    <source>
        <dbReference type="SAM" id="MobiDB-lite"/>
    </source>
</evidence>
<dbReference type="AlphaFoldDB" id="A0AAV0IAR4"/>
<feature type="region of interest" description="Disordered" evidence="2">
    <location>
        <begin position="314"/>
        <end position="379"/>
    </location>
</feature>
<dbReference type="InterPro" id="IPR036875">
    <property type="entry name" value="Znf_CCHC_sf"/>
</dbReference>
<feature type="compositionally biased region" description="Basic and acidic residues" evidence="2">
    <location>
        <begin position="248"/>
        <end position="261"/>
    </location>
</feature>
<keyword evidence="1" id="KW-0863">Zinc-finger</keyword>
<dbReference type="PROSITE" id="PS50158">
    <property type="entry name" value="ZF_CCHC"/>
    <property type="match status" value="1"/>
</dbReference>
<protein>
    <recommendedName>
        <fullName evidence="3">CCHC-type domain-containing protein</fullName>
    </recommendedName>
</protein>
<feature type="domain" description="CCHC-type" evidence="3">
    <location>
        <begin position="106"/>
        <end position="120"/>
    </location>
</feature>
<feature type="non-terminal residue" evidence="4">
    <location>
        <position position="1"/>
    </location>
</feature>
<proteinExistence type="predicted"/>
<evidence type="ECO:0000313" key="5">
    <source>
        <dbReference type="Proteomes" id="UP001154282"/>
    </source>
</evidence>
<keyword evidence="1" id="KW-0862">Zinc</keyword>
<organism evidence="4 5">
    <name type="scientific">Linum tenue</name>
    <dbReference type="NCBI Taxonomy" id="586396"/>
    <lineage>
        <taxon>Eukaryota</taxon>
        <taxon>Viridiplantae</taxon>
        <taxon>Streptophyta</taxon>
        <taxon>Embryophyta</taxon>
        <taxon>Tracheophyta</taxon>
        <taxon>Spermatophyta</taxon>
        <taxon>Magnoliopsida</taxon>
        <taxon>eudicotyledons</taxon>
        <taxon>Gunneridae</taxon>
        <taxon>Pentapetalae</taxon>
        <taxon>rosids</taxon>
        <taxon>fabids</taxon>
        <taxon>Malpighiales</taxon>
        <taxon>Linaceae</taxon>
        <taxon>Linum</taxon>
    </lineage>
</organism>
<dbReference type="PANTHER" id="PTHR31286">
    <property type="entry name" value="GLYCINE-RICH CELL WALL STRUCTURAL PROTEIN 1.8-LIKE"/>
    <property type="match status" value="1"/>
</dbReference>
<dbReference type="GO" id="GO:0008270">
    <property type="term" value="F:zinc ion binding"/>
    <property type="evidence" value="ECO:0007669"/>
    <property type="project" value="UniProtKB-KW"/>
</dbReference>
<feature type="compositionally biased region" description="Basic and acidic residues" evidence="2">
    <location>
        <begin position="314"/>
        <end position="331"/>
    </location>
</feature>
<evidence type="ECO:0000313" key="4">
    <source>
        <dbReference type="EMBL" id="CAI0393759.1"/>
    </source>
</evidence>
<comment type="caution">
    <text evidence="4">The sequence shown here is derived from an EMBL/GenBank/DDBJ whole genome shotgun (WGS) entry which is preliminary data.</text>
</comment>
<accession>A0AAV0IAR4</accession>
<sequence>YYFGDHYITTRPWQKGFTPRTNSIDSTLVWIQFPDLPIELYHPEAVLRIASKVGKPIRVDRATETGARAKFARVCIEADLTKPLVTQFKVAGVEYDIQYEGLTNICFHCGKYGHPQTRCPALHATPEEPKTPDQSSQRKPRHEEPYGEWMIAKRRERRPHPRNESVNNFKQGHKIREGDMNMVGGSRFAALYVEEEQEAEAVERRNMLESQGNKEGDKQQRPQMSKQVWVEKLRRDAGDSNNSQSIPDPHRNEKPNCEEVHPSANCPDATNPHHAAGQNAMGAMRAATPINNYPNLEPSTSQPQTYISNQMVHEKQVEEMGRPPDKSKRNSMDTLAENLSNKLEQPIDVLERQKEGGVNNPSKDTEMESQVAGALPGSP</sequence>
<dbReference type="SUPFAM" id="SSF57756">
    <property type="entry name" value="Retrovirus zinc finger-like domains"/>
    <property type="match status" value="1"/>
</dbReference>
<evidence type="ECO:0000259" key="3">
    <source>
        <dbReference type="PROSITE" id="PS50158"/>
    </source>
</evidence>
<dbReference type="PANTHER" id="PTHR31286:SF99">
    <property type="entry name" value="DUF4283 DOMAIN-CONTAINING PROTEIN"/>
    <property type="match status" value="1"/>
</dbReference>
<evidence type="ECO:0000256" key="1">
    <source>
        <dbReference type="PROSITE-ProRule" id="PRU00047"/>
    </source>
</evidence>
<gene>
    <name evidence="4" type="ORF">LITE_LOCUS8066</name>
</gene>
<feature type="region of interest" description="Disordered" evidence="2">
    <location>
        <begin position="120"/>
        <end position="174"/>
    </location>
</feature>
<keyword evidence="1" id="KW-0479">Metal-binding</keyword>
<dbReference type="InterPro" id="IPR040256">
    <property type="entry name" value="At4g02000-like"/>
</dbReference>
<dbReference type="Proteomes" id="UP001154282">
    <property type="component" value="Unassembled WGS sequence"/>
</dbReference>
<name>A0AAV0IAR4_9ROSI</name>
<feature type="region of interest" description="Disordered" evidence="2">
    <location>
        <begin position="235"/>
        <end position="276"/>
    </location>
</feature>
<dbReference type="EMBL" id="CAMGYJ010000003">
    <property type="protein sequence ID" value="CAI0393759.1"/>
    <property type="molecule type" value="Genomic_DNA"/>
</dbReference>
<reference evidence="4" key="1">
    <citation type="submission" date="2022-08" db="EMBL/GenBank/DDBJ databases">
        <authorList>
            <person name="Gutierrez-Valencia J."/>
        </authorList>
    </citation>
    <scope>NUCLEOTIDE SEQUENCE</scope>
</reference>
<dbReference type="GO" id="GO:0003676">
    <property type="term" value="F:nucleic acid binding"/>
    <property type="evidence" value="ECO:0007669"/>
    <property type="project" value="InterPro"/>
</dbReference>
<dbReference type="InterPro" id="IPR001878">
    <property type="entry name" value="Znf_CCHC"/>
</dbReference>
<keyword evidence="5" id="KW-1185">Reference proteome</keyword>